<dbReference type="EMBL" id="JBHTCA010000030">
    <property type="protein sequence ID" value="MFC7411367.1"/>
    <property type="molecule type" value="Genomic_DNA"/>
</dbReference>
<dbReference type="Proteomes" id="UP001596501">
    <property type="component" value="Unassembled WGS sequence"/>
</dbReference>
<dbReference type="SUPFAM" id="SSF53850">
    <property type="entry name" value="Periplasmic binding protein-like II"/>
    <property type="match status" value="1"/>
</dbReference>
<reference evidence="7" key="1">
    <citation type="journal article" date="2019" name="Int. J. Syst. Evol. Microbiol.">
        <title>The Global Catalogue of Microorganisms (GCM) 10K type strain sequencing project: providing services to taxonomists for standard genome sequencing and annotation.</title>
        <authorList>
            <consortium name="The Broad Institute Genomics Platform"/>
            <consortium name="The Broad Institute Genome Sequencing Center for Infectious Disease"/>
            <person name="Wu L."/>
            <person name="Ma J."/>
        </authorList>
    </citation>
    <scope>NUCLEOTIDE SEQUENCE [LARGE SCALE GENOMIC DNA]</scope>
    <source>
        <strain evidence="7">CGMCC 1.12371</strain>
    </source>
</reference>
<evidence type="ECO:0000313" key="6">
    <source>
        <dbReference type="EMBL" id="MFC7411367.1"/>
    </source>
</evidence>
<sequence>MSNRLRTKMNRHLTLKQFRYFLAVAESDSVAAASRMLNIAQSAITKSVLELEDALGLQLFERSPKGMRLTPEGHRFLVKARRVIGAVADATRGVQQAAQPLGGTLAVGVTSLVAGYYLSELFARFKRTCPGVDLHVVEDAPPFLEHLLINGELDIAIMVSNALGEPQALVAETLTRSPNRVWMAADHPLAAQPEVSLAECAEHDQIVLQADRIEVLMRNVWARHQLKTRAVLKTSSLEAVRSLVGVGAGLAVLPDFLYRPWTLDAEHVEVRTLRDAVPTVDVGLVWRRGSQPRAEVLEFIEVARDQSRSRRPVA</sequence>
<evidence type="ECO:0000256" key="1">
    <source>
        <dbReference type="ARBA" id="ARBA00009437"/>
    </source>
</evidence>
<dbReference type="PRINTS" id="PR00039">
    <property type="entry name" value="HTHLYSR"/>
</dbReference>
<dbReference type="InterPro" id="IPR036388">
    <property type="entry name" value="WH-like_DNA-bd_sf"/>
</dbReference>
<evidence type="ECO:0000256" key="2">
    <source>
        <dbReference type="ARBA" id="ARBA00023015"/>
    </source>
</evidence>
<dbReference type="PANTHER" id="PTHR30419">
    <property type="entry name" value="HTH-TYPE TRANSCRIPTIONAL REGULATOR YBHD"/>
    <property type="match status" value="1"/>
</dbReference>
<dbReference type="PROSITE" id="PS50931">
    <property type="entry name" value="HTH_LYSR"/>
    <property type="match status" value="1"/>
</dbReference>
<feature type="domain" description="HTH lysR-type" evidence="5">
    <location>
        <begin position="13"/>
        <end position="70"/>
    </location>
</feature>
<comment type="similarity">
    <text evidence="1">Belongs to the LysR transcriptional regulatory family.</text>
</comment>
<keyword evidence="2" id="KW-0805">Transcription regulation</keyword>
<organism evidence="6 7">
    <name type="scientific">Hydrogenophaga atypica</name>
    <dbReference type="NCBI Taxonomy" id="249409"/>
    <lineage>
        <taxon>Bacteria</taxon>
        <taxon>Pseudomonadati</taxon>
        <taxon>Pseudomonadota</taxon>
        <taxon>Betaproteobacteria</taxon>
        <taxon>Burkholderiales</taxon>
        <taxon>Comamonadaceae</taxon>
        <taxon>Hydrogenophaga</taxon>
    </lineage>
</organism>
<dbReference type="RefSeq" id="WP_382227697.1">
    <property type="nucleotide sequence ID" value="NZ_JBHTCA010000030.1"/>
</dbReference>
<dbReference type="Pfam" id="PF00126">
    <property type="entry name" value="HTH_1"/>
    <property type="match status" value="1"/>
</dbReference>
<dbReference type="InterPro" id="IPR036390">
    <property type="entry name" value="WH_DNA-bd_sf"/>
</dbReference>
<keyword evidence="7" id="KW-1185">Reference proteome</keyword>
<keyword evidence="4" id="KW-0804">Transcription</keyword>
<dbReference type="InterPro" id="IPR005119">
    <property type="entry name" value="LysR_subst-bd"/>
</dbReference>
<evidence type="ECO:0000256" key="3">
    <source>
        <dbReference type="ARBA" id="ARBA00023125"/>
    </source>
</evidence>
<gene>
    <name evidence="6" type="ORF">ACFQPB_21125</name>
</gene>
<dbReference type="Gene3D" id="1.10.10.10">
    <property type="entry name" value="Winged helix-like DNA-binding domain superfamily/Winged helix DNA-binding domain"/>
    <property type="match status" value="1"/>
</dbReference>
<evidence type="ECO:0000256" key="4">
    <source>
        <dbReference type="ARBA" id="ARBA00023163"/>
    </source>
</evidence>
<keyword evidence="3" id="KW-0238">DNA-binding</keyword>
<evidence type="ECO:0000259" key="5">
    <source>
        <dbReference type="PROSITE" id="PS50931"/>
    </source>
</evidence>
<dbReference type="InterPro" id="IPR050950">
    <property type="entry name" value="HTH-type_LysR_regulators"/>
</dbReference>
<dbReference type="SUPFAM" id="SSF46785">
    <property type="entry name" value="Winged helix' DNA-binding domain"/>
    <property type="match status" value="1"/>
</dbReference>
<evidence type="ECO:0000313" key="7">
    <source>
        <dbReference type="Proteomes" id="UP001596501"/>
    </source>
</evidence>
<comment type="caution">
    <text evidence="6">The sequence shown here is derived from an EMBL/GenBank/DDBJ whole genome shotgun (WGS) entry which is preliminary data.</text>
</comment>
<protein>
    <submittedName>
        <fullName evidence="6">LysR family transcriptional regulator</fullName>
    </submittedName>
</protein>
<dbReference type="Pfam" id="PF03466">
    <property type="entry name" value="LysR_substrate"/>
    <property type="match status" value="1"/>
</dbReference>
<dbReference type="PANTHER" id="PTHR30419:SF8">
    <property type="entry name" value="NITROGEN ASSIMILATION TRANSCRIPTIONAL ACTIVATOR-RELATED"/>
    <property type="match status" value="1"/>
</dbReference>
<dbReference type="Gene3D" id="3.40.190.10">
    <property type="entry name" value="Periplasmic binding protein-like II"/>
    <property type="match status" value="2"/>
</dbReference>
<proteinExistence type="inferred from homology"/>
<dbReference type="InterPro" id="IPR000847">
    <property type="entry name" value="LysR_HTH_N"/>
</dbReference>
<name>A0ABW2QSN0_9BURK</name>
<accession>A0ABW2QSN0</accession>